<dbReference type="OrthoDB" id="791031at2759"/>
<evidence type="ECO:0000313" key="2">
    <source>
        <dbReference type="EMBL" id="OMP06822.1"/>
    </source>
</evidence>
<dbReference type="AlphaFoldDB" id="A0A1R3KIA6"/>
<organism evidence="2 3">
    <name type="scientific">Corchorus capsularis</name>
    <name type="common">Jute</name>
    <dbReference type="NCBI Taxonomy" id="210143"/>
    <lineage>
        <taxon>Eukaryota</taxon>
        <taxon>Viridiplantae</taxon>
        <taxon>Streptophyta</taxon>
        <taxon>Embryophyta</taxon>
        <taxon>Tracheophyta</taxon>
        <taxon>Spermatophyta</taxon>
        <taxon>Magnoliopsida</taxon>
        <taxon>eudicotyledons</taxon>
        <taxon>Gunneridae</taxon>
        <taxon>Pentapetalae</taxon>
        <taxon>rosids</taxon>
        <taxon>malvids</taxon>
        <taxon>Malvales</taxon>
        <taxon>Malvaceae</taxon>
        <taxon>Grewioideae</taxon>
        <taxon>Apeibeae</taxon>
        <taxon>Corchorus</taxon>
    </lineage>
</organism>
<proteinExistence type="predicted"/>
<comment type="caution">
    <text evidence="2">The sequence shown here is derived from an EMBL/GenBank/DDBJ whole genome shotgun (WGS) entry which is preliminary data.</text>
</comment>
<feature type="non-terminal residue" evidence="2">
    <location>
        <position position="1"/>
    </location>
</feature>
<accession>A0A1R3KIA6</accession>
<keyword evidence="3" id="KW-1185">Reference proteome</keyword>
<evidence type="ECO:0000313" key="3">
    <source>
        <dbReference type="Proteomes" id="UP000188268"/>
    </source>
</evidence>
<dbReference type="Proteomes" id="UP000188268">
    <property type="component" value="Unassembled WGS sequence"/>
</dbReference>
<evidence type="ECO:0000256" key="1">
    <source>
        <dbReference type="SAM" id="MobiDB-lite"/>
    </source>
</evidence>
<gene>
    <name evidence="2" type="ORF">CCACVL1_01437</name>
</gene>
<name>A0A1R3KIA6_COCAP</name>
<sequence length="201" mass="21582">SSLPRCGSAPPKETEDFIHPSSRVGAGRSFDQIPLKTVRAGLPACGSRHSRWPSPAFIRKSCSEIETARPRKRIRGSAFCQFMHFPLLHRAFYNRGLPFPSNDPASPGSSTVRAPFPPSAMLPRRRLTTLRARGVFARRSLASSAILPAGCMGGLSLAAAFCTPGPANAHENPGRSSIHPTGSVDNEATFTTFSLLSVPML</sequence>
<dbReference type="EMBL" id="AWWV01004778">
    <property type="protein sequence ID" value="OMP06822.1"/>
    <property type="molecule type" value="Genomic_DNA"/>
</dbReference>
<reference evidence="2 3" key="1">
    <citation type="submission" date="2013-09" db="EMBL/GenBank/DDBJ databases">
        <title>Corchorus capsularis genome sequencing.</title>
        <authorList>
            <person name="Alam M."/>
            <person name="Haque M.S."/>
            <person name="Islam M.S."/>
            <person name="Emdad E.M."/>
            <person name="Islam M.M."/>
            <person name="Ahmed B."/>
            <person name="Halim A."/>
            <person name="Hossen Q.M.M."/>
            <person name="Hossain M.Z."/>
            <person name="Ahmed R."/>
            <person name="Khan M.M."/>
            <person name="Islam R."/>
            <person name="Rashid M.M."/>
            <person name="Khan S.A."/>
            <person name="Rahman M.S."/>
            <person name="Alam M."/>
        </authorList>
    </citation>
    <scope>NUCLEOTIDE SEQUENCE [LARGE SCALE GENOMIC DNA]</scope>
    <source>
        <strain evidence="3">cv. CVL-1</strain>
        <tissue evidence="2">Whole seedling</tissue>
    </source>
</reference>
<dbReference type="Gramene" id="OMP06822">
    <property type="protein sequence ID" value="OMP06822"/>
    <property type="gene ID" value="CCACVL1_01437"/>
</dbReference>
<feature type="region of interest" description="Disordered" evidence="1">
    <location>
        <begin position="1"/>
        <end position="25"/>
    </location>
</feature>
<protein>
    <submittedName>
        <fullName evidence="2">Uncharacterized protein</fullName>
    </submittedName>
</protein>